<dbReference type="Proteomes" id="UP000267430">
    <property type="component" value="Unassembled WGS sequence"/>
</dbReference>
<proteinExistence type="predicted"/>
<keyword evidence="3 7" id="KW-0812">Transmembrane</keyword>
<evidence type="ECO:0000256" key="3">
    <source>
        <dbReference type="ARBA" id="ARBA00022692"/>
    </source>
</evidence>
<evidence type="ECO:0000259" key="8">
    <source>
        <dbReference type="PROSITE" id="PS51849"/>
    </source>
</evidence>
<dbReference type="EMBL" id="RYZZ01000007">
    <property type="protein sequence ID" value="RUQ30224.1"/>
    <property type="molecule type" value="Genomic_DNA"/>
</dbReference>
<evidence type="ECO:0000256" key="2">
    <source>
        <dbReference type="ARBA" id="ARBA00022475"/>
    </source>
</evidence>
<comment type="subcellular location">
    <subcellularLocation>
        <location evidence="1">Cell membrane</location>
        <topology evidence="1">Single-pass membrane protein</topology>
    </subcellularLocation>
</comment>
<dbReference type="InterPro" id="IPR055431">
    <property type="entry name" value="RsgI_M"/>
</dbReference>
<organism evidence="9 10">
    <name type="scientific">Peribacillus cavernae</name>
    <dbReference type="NCBI Taxonomy" id="1674310"/>
    <lineage>
        <taxon>Bacteria</taxon>
        <taxon>Bacillati</taxon>
        <taxon>Bacillota</taxon>
        <taxon>Bacilli</taxon>
        <taxon>Bacillales</taxon>
        <taxon>Bacillaceae</taxon>
        <taxon>Peribacillus</taxon>
    </lineage>
</organism>
<gene>
    <name evidence="9" type="ORF">ELQ35_07745</name>
</gene>
<accession>A0A433HPK7</accession>
<name>A0A433HPK7_9BACI</name>
<evidence type="ECO:0000256" key="1">
    <source>
        <dbReference type="ARBA" id="ARBA00004162"/>
    </source>
</evidence>
<feature type="compositionally biased region" description="Basic and acidic residues" evidence="6">
    <location>
        <begin position="357"/>
        <end position="374"/>
    </location>
</feature>
<dbReference type="PROSITE" id="PS51849">
    <property type="entry name" value="RSGI_N"/>
    <property type="match status" value="1"/>
</dbReference>
<dbReference type="Pfam" id="PF23750">
    <property type="entry name" value="RsgI_M"/>
    <property type="match status" value="1"/>
</dbReference>
<protein>
    <submittedName>
        <fullName evidence="9">Anti-sigma factor domain-containing protein</fullName>
    </submittedName>
</protein>
<dbReference type="RefSeq" id="WP_126864246.1">
    <property type="nucleotide sequence ID" value="NZ_JAUSTX010000001.1"/>
</dbReference>
<dbReference type="Pfam" id="PF12791">
    <property type="entry name" value="RsgI_N"/>
    <property type="match status" value="1"/>
</dbReference>
<sequence>MKKGIILEMDNKFVTLLTPEGEFLKAPRKEHPYEIGAEVSYKQVKRHGAFSFFHISVKKTTFISAAAVIILILSMIPAMFADKCSAYLTIDVNPSIELGVNDQLEVIELEGLNQEGKNVISQLSDWDEKNIKTVTDKIVKTIKKLGYFKEHKEIVVSTTVVDKSAKLDKSIRQEISKTAALVPEARMKIVNGTQVDRDNAKEEGISTGKYLEKKEQKTDKNKIFKKPEKDKQQKLEEPPKQNSASIEERQKKSVAKVEPQKQRQESKSSNIIPEKKISRERINPQKNEKPKIDKTKPIIRPMPPSVKKNEPKHHEKNSFNEKRQEQSYDQKDAIKENKLHRPKKPAVPKNKTNFSKGKPDKTQSPKQKHGEKNKINQHQKKD</sequence>
<evidence type="ECO:0000256" key="6">
    <source>
        <dbReference type="SAM" id="MobiDB-lite"/>
    </source>
</evidence>
<keyword evidence="5 7" id="KW-0472">Membrane</keyword>
<feature type="domain" description="RsgI N-terminal anti-sigma" evidence="8">
    <location>
        <begin position="2"/>
        <end position="50"/>
    </location>
</feature>
<keyword evidence="10" id="KW-1185">Reference proteome</keyword>
<evidence type="ECO:0000313" key="9">
    <source>
        <dbReference type="EMBL" id="RUQ30224.1"/>
    </source>
</evidence>
<comment type="caution">
    <text evidence="9">The sequence shown here is derived from an EMBL/GenBank/DDBJ whole genome shotgun (WGS) entry which is preliminary data.</text>
</comment>
<dbReference type="GO" id="GO:0005886">
    <property type="term" value="C:plasma membrane"/>
    <property type="evidence" value="ECO:0007669"/>
    <property type="project" value="UniProtKB-SubCell"/>
</dbReference>
<feature type="compositionally biased region" description="Basic and acidic residues" evidence="6">
    <location>
        <begin position="307"/>
        <end position="339"/>
    </location>
</feature>
<keyword evidence="4 7" id="KW-1133">Transmembrane helix</keyword>
<dbReference type="OrthoDB" id="9800626at2"/>
<evidence type="ECO:0000256" key="4">
    <source>
        <dbReference type="ARBA" id="ARBA00022989"/>
    </source>
</evidence>
<feature type="compositionally biased region" description="Basic and acidic residues" evidence="6">
    <location>
        <begin position="200"/>
        <end position="239"/>
    </location>
</feature>
<feature type="region of interest" description="Disordered" evidence="6">
    <location>
        <begin position="200"/>
        <end position="382"/>
    </location>
</feature>
<evidence type="ECO:0000256" key="5">
    <source>
        <dbReference type="ARBA" id="ARBA00023136"/>
    </source>
</evidence>
<feature type="compositionally biased region" description="Basic and acidic residues" evidence="6">
    <location>
        <begin position="273"/>
        <end position="296"/>
    </location>
</feature>
<dbReference type="AlphaFoldDB" id="A0A433HPK7"/>
<keyword evidence="2" id="KW-1003">Cell membrane</keyword>
<dbReference type="InterPro" id="IPR024449">
    <property type="entry name" value="Anti-sigma_RsgI_N"/>
</dbReference>
<evidence type="ECO:0000313" key="10">
    <source>
        <dbReference type="Proteomes" id="UP000267430"/>
    </source>
</evidence>
<feature type="transmembrane region" description="Helical" evidence="7">
    <location>
        <begin position="61"/>
        <end position="80"/>
    </location>
</feature>
<evidence type="ECO:0000256" key="7">
    <source>
        <dbReference type="SAM" id="Phobius"/>
    </source>
</evidence>
<reference evidence="9 10" key="1">
    <citation type="submission" date="2018-12" db="EMBL/GenBank/DDBJ databases">
        <title>Bacillus chawlae sp. nov., Bacillus glennii sp. nov., and Bacillus saganii sp. nov. Isolated from the Vehicle Assembly Building at Kennedy Space Center where the Viking Spacecraft were Assembled.</title>
        <authorList>
            <person name="Seuylemezian A."/>
            <person name="Vaishampayan P."/>
        </authorList>
    </citation>
    <scope>NUCLEOTIDE SEQUENCE [LARGE SCALE GENOMIC DNA]</scope>
    <source>
        <strain evidence="9 10">L5</strain>
    </source>
</reference>